<name>A0A7W2D4T5_9ACTN</name>
<protein>
    <submittedName>
        <fullName evidence="1">Uncharacterized protein</fullName>
    </submittedName>
</protein>
<proteinExistence type="predicted"/>
<dbReference type="Proteomes" id="UP000586976">
    <property type="component" value="Unassembled WGS sequence"/>
</dbReference>
<evidence type="ECO:0000313" key="2">
    <source>
        <dbReference type="Proteomes" id="UP000586976"/>
    </source>
</evidence>
<reference evidence="1 2" key="1">
    <citation type="submission" date="2020-07" db="EMBL/GenBank/DDBJ databases">
        <title>Streptomyces isolated from Indian soil.</title>
        <authorList>
            <person name="Mandal S."/>
            <person name="Maiti P.K."/>
        </authorList>
    </citation>
    <scope>NUCLEOTIDE SEQUENCE [LARGE SCALE GENOMIC DNA]</scope>
    <source>
        <strain evidence="1 2">PSKA54</strain>
    </source>
</reference>
<dbReference type="Pfam" id="PF17914">
    <property type="entry name" value="HopA1"/>
    <property type="match status" value="1"/>
</dbReference>
<organism evidence="1 2">
    <name type="scientific">Streptomyces himalayensis subsp. aureolus</name>
    <dbReference type="NCBI Taxonomy" id="2758039"/>
    <lineage>
        <taxon>Bacteria</taxon>
        <taxon>Bacillati</taxon>
        <taxon>Actinomycetota</taxon>
        <taxon>Actinomycetes</taxon>
        <taxon>Kitasatosporales</taxon>
        <taxon>Streptomycetaceae</taxon>
        <taxon>Streptomyces</taxon>
        <taxon>Streptomyces himalayensis</taxon>
    </lineage>
</organism>
<dbReference type="RefSeq" id="WP_181866371.1">
    <property type="nucleotide sequence ID" value="NZ_JACEQY010000033.1"/>
</dbReference>
<evidence type="ECO:0000313" key="1">
    <source>
        <dbReference type="EMBL" id="MBA4864768.1"/>
    </source>
</evidence>
<dbReference type="AlphaFoldDB" id="A0A7W2D4T5"/>
<accession>A0A7W2D4T5</accession>
<sequence>MTTTTVDPRVVRVGEQVSVSVPELRADVAGRALEARSRAALQGKVASALYEVFHTGLEPRENGGRHRDPDLEERYAARLPGRRILLAGSLFPDQDGDPVVRVEGVRVRVPAASVVRTEGSSVRFAADTARPNLSPGFFTAFGSRGGIRKAPILRVYVSAGTEAQMLRVWGTALEYLESAGFPYQAKATARRDLMARRDGMVVYLDGGAHSALAGLVEALSSEPWESPVPLLTRRACPGVGYAWEPPRDPSRPQLSFGQHRFRAIAKALFAHGDDPTRSFLEHAREHLLADGIDPDAVHRNIDSPAVPHLLETTQ</sequence>
<dbReference type="EMBL" id="JACEQY010000033">
    <property type="protein sequence ID" value="MBA4864768.1"/>
    <property type="molecule type" value="Genomic_DNA"/>
</dbReference>
<keyword evidence="2" id="KW-1185">Reference proteome</keyword>
<gene>
    <name evidence="1" type="ORF">H1V43_26135</name>
</gene>
<dbReference type="InterPro" id="IPR040871">
    <property type="entry name" value="HopA1"/>
</dbReference>
<comment type="caution">
    <text evidence="1">The sequence shown here is derived from an EMBL/GenBank/DDBJ whole genome shotgun (WGS) entry which is preliminary data.</text>
</comment>